<keyword evidence="14" id="KW-0349">Heme</keyword>
<evidence type="ECO:0000256" key="8">
    <source>
        <dbReference type="ARBA" id="ARBA00022729"/>
    </source>
</evidence>
<evidence type="ECO:0000256" key="16">
    <source>
        <dbReference type="SAM" id="Phobius"/>
    </source>
</evidence>
<dbReference type="PANTHER" id="PTHR33048">
    <property type="entry name" value="PTH11-LIKE INTEGRAL MEMBRANE PROTEIN (AFU_ORTHOLOGUE AFUA_5G11245)"/>
    <property type="match status" value="1"/>
</dbReference>
<comment type="subcellular location">
    <subcellularLocation>
        <location evidence="2">Membrane</location>
        <topology evidence="2">Lipid-anchor</topology>
        <topology evidence="2">GPI-anchor</topology>
    </subcellularLocation>
    <subcellularLocation>
        <location evidence="1">Membrane</location>
        <topology evidence="1">Multi-pass membrane protein</topology>
    </subcellularLocation>
    <subcellularLocation>
        <location evidence="3">Secreted</location>
    </subcellularLocation>
</comment>
<dbReference type="STRING" id="1081108.A0A168I4Z9"/>
<dbReference type="Pfam" id="PF20684">
    <property type="entry name" value="Fung_rhodopsin"/>
    <property type="match status" value="1"/>
</dbReference>
<feature type="chain" id="PRO_5007897775" evidence="17">
    <location>
        <begin position="18"/>
        <end position="465"/>
    </location>
</feature>
<dbReference type="Pfam" id="PF05730">
    <property type="entry name" value="CFEM"/>
    <property type="match status" value="1"/>
</dbReference>
<feature type="domain" description="CFEM" evidence="18">
    <location>
        <begin position="8"/>
        <end position="119"/>
    </location>
</feature>
<evidence type="ECO:0000256" key="13">
    <source>
        <dbReference type="ARBA" id="ARBA00038359"/>
    </source>
</evidence>
<evidence type="ECO:0000256" key="14">
    <source>
        <dbReference type="PROSITE-ProRule" id="PRU01356"/>
    </source>
</evidence>
<dbReference type="AlphaFoldDB" id="A0A168I4Z9"/>
<feature type="disulfide bond" evidence="14">
    <location>
        <begin position="40"/>
        <end position="71"/>
    </location>
</feature>
<organism evidence="19 20">
    <name type="scientific">Akanthomyces lecanii RCEF 1005</name>
    <dbReference type="NCBI Taxonomy" id="1081108"/>
    <lineage>
        <taxon>Eukaryota</taxon>
        <taxon>Fungi</taxon>
        <taxon>Dikarya</taxon>
        <taxon>Ascomycota</taxon>
        <taxon>Pezizomycotina</taxon>
        <taxon>Sordariomycetes</taxon>
        <taxon>Hypocreomycetidae</taxon>
        <taxon>Hypocreales</taxon>
        <taxon>Cordycipitaceae</taxon>
        <taxon>Akanthomyces</taxon>
        <taxon>Cordyceps confragosa</taxon>
    </lineage>
</organism>
<evidence type="ECO:0000256" key="9">
    <source>
        <dbReference type="ARBA" id="ARBA00022989"/>
    </source>
</evidence>
<evidence type="ECO:0000256" key="6">
    <source>
        <dbReference type="ARBA" id="ARBA00022622"/>
    </source>
</evidence>
<evidence type="ECO:0000259" key="18">
    <source>
        <dbReference type="PROSITE" id="PS52012"/>
    </source>
</evidence>
<keyword evidence="14" id="KW-0408">Iron</keyword>
<dbReference type="Proteomes" id="UP000076881">
    <property type="component" value="Unassembled WGS sequence"/>
</dbReference>
<protein>
    <submittedName>
        <fullName evidence="19">Extracellular membrane protein, CFEM domain protein</fullName>
    </submittedName>
</protein>
<comment type="similarity">
    <text evidence="4">Belongs to the RBT5 family.</text>
</comment>
<dbReference type="SMART" id="SM00747">
    <property type="entry name" value="CFEM"/>
    <property type="match status" value="1"/>
</dbReference>
<dbReference type="GO" id="GO:0005576">
    <property type="term" value="C:extracellular region"/>
    <property type="evidence" value="ECO:0007669"/>
    <property type="project" value="UniProtKB-SubCell"/>
</dbReference>
<keyword evidence="6" id="KW-0325">Glycoprotein</keyword>
<sequence>MKKLSLLAATTMPLALAAQTPASGGLAEALGEFPKCSLPCLAESLTKTKCDAADTGCICADQPLQDAVAVCVLQKCTVQEALSVKNITNTVCDVPARDRSRKYTIVSNTLGIISALFVIQRFAYKLWAGLDFGWDDWFCLITILSGIPATVFNAHWLPQNGMGRDVWTLTPSQITKFGLGFYVIEVLYFQQVATLKLSLLFFYVRIFPSRSVRRLLWGTVAFVSIWGSVYVFLGIFQCTPIHYFWMKWDGIHAGHCMDINALGWSNAGMSIATDLWMLAIPMWQLKTLQLDWRRKVGVGMMFGVGTFVTVVSILRLRSLVTFGADSQNPTWEFFDVALWSDIEINVGLICTCMPSLRLLLVRLFPKVLGTTQRYYAKYSHSGNKSAHDREPRRFGTVSTSRAEQDTFQGRHELNQISYQKSYTVAYGDTDDAELVSGASEMDMRSAKSLASISARESSEKVHRTL</sequence>
<evidence type="ECO:0000256" key="5">
    <source>
        <dbReference type="ARBA" id="ARBA00022525"/>
    </source>
</evidence>
<comment type="similarity">
    <text evidence="13">Belongs to the SAT4 family.</text>
</comment>
<evidence type="ECO:0000313" key="20">
    <source>
        <dbReference type="Proteomes" id="UP000076881"/>
    </source>
</evidence>
<feature type="signal peptide" evidence="17">
    <location>
        <begin position="1"/>
        <end position="17"/>
    </location>
</feature>
<proteinExistence type="inferred from homology"/>
<keyword evidence="10 16" id="KW-0472">Membrane</keyword>
<keyword evidence="14" id="KW-0479">Metal-binding</keyword>
<comment type="caution">
    <text evidence="19">The sequence shown here is derived from an EMBL/GenBank/DDBJ whole genome shotgun (WGS) entry which is preliminary data.</text>
</comment>
<dbReference type="InterPro" id="IPR052337">
    <property type="entry name" value="SAT4-like"/>
</dbReference>
<evidence type="ECO:0000256" key="15">
    <source>
        <dbReference type="SAM" id="MobiDB-lite"/>
    </source>
</evidence>
<dbReference type="GO" id="GO:0098552">
    <property type="term" value="C:side of membrane"/>
    <property type="evidence" value="ECO:0007669"/>
    <property type="project" value="UniProtKB-KW"/>
</dbReference>
<dbReference type="PANTHER" id="PTHR33048:SF143">
    <property type="entry name" value="EXTRACELLULAR MEMBRANE PROTEIN CFEM DOMAIN-CONTAINING PROTEIN-RELATED"/>
    <property type="match status" value="1"/>
</dbReference>
<keyword evidence="11 14" id="KW-1015">Disulfide bond</keyword>
<evidence type="ECO:0000256" key="1">
    <source>
        <dbReference type="ARBA" id="ARBA00004141"/>
    </source>
</evidence>
<feature type="transmembrane region" description="Helical" evidence="16">
    <location>
        <begin position="215"/>
        <end position="236"/>
    </location>
</feature>
<gene>
    <name evidence="19" type="ORF">LEL_02246</name>
</gene>
<keyword evidence="20" id="KW-1185">Reference proteome</keyword>
<feature type="disulfide bond" evidence="14">
    <location>
        <begin position="50"/>
        <end position="57"/>
    </location>
</feature>
<feature type="transmembrane region" description="Helical" evidence="16">
    <location>
        <begin position="297"/>
        <end position="316"/>
    </location>
</feature>
<dbReference type="PROSITE" id="PS52012">
    <property type="entry name" value="CFEM"/>
    <property type="match status" value="1"/>
</dbReference>
<dbReference type="InterPro" id="IPR008427">
    <property type="entry name" value="Extracellular_membr_CFEM_dom"/>
</dbReference>
<evidence type="ECO:0000256" key="7">
    <source>
        <dbReference type="ARBA" id="ARBA00022692"/>
    </source>
</evidence>
<feature type="region of interest" description="Disordered" evidence="15">
    <location>
        <begin position="381"/>
        <end position="400"/>
    </location>
</feature>
<keyword evidence="5" id="KW-0964">Secreted</keyword>
<name>A0A168I4Z9_CORDF</name>
<dbReference type="OrthoDB" id="2496787at2759"/>
<keyword evidence="8 17" id="KW-0732">Signal</keyword>
<evidence type="ECO:0000256" key="4">
    <source>
        <dbReference type="ARBA" id="ARBA00010031"/>
    </source>
</evidence>
<dbReference type="EMBL" id="AZHF01000002">
    <property type="protein sequence ID" value="OAA78760.1"/>
    <property type="molecule type" value="Genomic_DNA"/>
</dbReference>
<keyword evidence="9 16" id="KW-1133">Transmembrane helix</keyword>
<feature type="disulfide bond" evidence="14">
    <location>
        <begin position="59"/>
        <end position="92"/>
    </location>
</feature>
<evidence type="ECO:0000256" key="17">
    <source>
        <dbReference type="SAM" id="SignalP"/>
    </source>
</evidence>
<feature type="transmembrane region" description="Helical" evidence="16">
    <location>
        <begin position="177"/>
        <end position="203"/>
    </location>
</feature>
<feature type="transmembrane region" description="Helical" evidence="16">
    <location>
        <begin position="105"/>
        <end position="124"/>
    </location>
</feature>
<evidence type="ECO:0000313" key="19">
    <source>
        <dbReference type="EMBL" id="OAA78760.1"/>
    </source>
</evidence>
<reference evidence="19 20" key="1">
    <citation type="journal article" date="2016" name="Genome Biol. Evol.">
        <title>Divergent and convergent evolution of fungal pathogenicity.</title>
        <authorList>
            <person name="Shang Y."/>
            <person name="Xiao G."/>
            <person name="Zheng P."/>
            <person name="Cen K."/>
            <person name="Zhan S."/>
            <person name="Wang C."/>
        </authorList>
    </citation>
    <scope>NUCLEOTIDE SEQUENCE [LARGE SCALE GENOMIC DNA]</scope>
    <source>
        <strain evidence="19 20">RCEF 1005</strain>
    </source>
</reference>
<feature type="disulfide bond" evidence="14">
    <location>
        <begin position="36"/>
        <end position="76"/>
    </location>
</feature>
<feature type="region of interest" description="Disordered" evidence="15">
    <location>
        <begin position="446"/>
        <end position="465"/>
    </location>
</feature>
<feature type="compositionally biased region" description="Basic and acidic residues" evidence="15">
    <location>
        <begin position="456"/>
        <end position="465"/>
    </location>
</feature>
<keyword evidence="7 16" id="KW-0812">Transmembrane</keyword>
<dbReference type="InterPro" id="IPR049326">
    <property type="entry name" value="Rhodopsin_dom_fungi"/>
</dbReference>
<keyword evidence="6" id="KW-0336">GPI-anchor</keyword>
<accession>A0A168I4Z9</accession>
<evidence type="ECO:0000256" key="3">
    <source>
        <dbReference type="ARBA" id="ARBA00004613"/>
    </source>
</evidence>
<feature type="transmembrane region" description="Helical" evidence="16">
    <location>
        <begin position="136"/>
        <end position="157"/>
    </location>
</feature>
<evidence type="ECO:0000256" key="10">
    <source>
        <dbReference type="ARBA" id="ARBA00023136"/>
    </source>
</evidence>
<evidence type="ECO:0000256" key="12">
    <source>
        <dbReference type="ARBA" id="ARBA00023288"/>
    </source>
</evidence>
<evidence type="ECO:0000256" key="11">
    <source>
        <dbReference type="ARBA" id="ARBA00023157"/>
    </source>
</evidence>
<keyword evidence="12" id="KW-0449">Lipoprotein</keyword>
<feature type="binding site" description="axial binding residue" evidence="14">
    <location>
        <position position="54"/>
    </location>
    <ligand>
        <name>heme</name>
        <dbReference type="ChEBI" id="CHEBI:30413"/>
    </ligand>
    <ligandPart>
        <name>Fe</name>
        <dbReference type="ChEBI" id="CHEBI:18248"/>
    </ligandPart>
</feature>
<evidence type="ECO:0000256" key="2">
    <source>
        <dbReference type="ARBA" id="ARBA00004589"/>
    </source>
</evidence>
<dbReference type="GO" id="GO:0046872">
    <property type="term" value="F:metal ion binding"/>
    <property type="evidence" value="ECO:0007669"/>
    <property type="project" value="UniProtKB-UniRule"/>
</dbReference>